<keyword evidence="4" id="KW-1185">Reference proteome</keyword>
<feature type="signal peptide" evidence="1">
    <location>
        <begin position="1"/>
        <end position="31"/>
    </location>
</feature>
<gene>
    <name evidence="3" type="ORF">Asi03nite_04840</name>
</gene>
<evidence type="ECO:0000259" key="2">
    <source>
        <dbReference type="SMART" id="SM00198"/>
    </source>
</evidence>
<protein>
    <recommendedName>
        <fullName evidence="2">SCP domain-containing protein</fullName>
    </recommendedName>
</protein>
<evidence type="ECO:0000313" key="3">
    <source>
        <dbReference type="EMBL" id="GIF02946.1"/>
    </source>
</evidence>
<reference evidence="3" key="1">
    <citation type="submission" date="2021-01" db="EMBL/GenBank/DDBJ databases">
        <title>Whole genome shotgun sequence of Actinoplanes siamensis NBRC 109076.</title>
        <authorList>
            <person name="Komaki H."/>
            <person name="Tamura T."/>
        </authorList>
    </citation>
    <scope>NUCLEOTIDE SEQUENCE</scope>
    <source>
        <strain evidence="3">NBRC 109076</strain>
    </source>
</reference>
<feature type="chain" id="PRO_5037916939" description="SCP domain-containing protein" evidence="1">
    <location>
        <begin position="32"/>
        <end position="161"/>
    </location>
</feature>
<dbReference type="InterPro" id="IPR014044">
    <property type="entry name" value="CAP_dom"/>
</dbReference>
<sequence length="161" mass="16817">MRSLVRRLAVVSALVPAAAFGISLAAGPAEAAAASETTMQADIVKLTNAERTAHGCAALKVDNRLIAAARGHSAYMAQTGSFSHTGRGGSNFVARERAAGYQKPSAENIAWGYRSGKDVVSAWMKSPGHRTNILNCKSKTVGVGVVYSRGGAPYVTQDFGY</sequence>
<name>A0A919K8H8_9ACTN</name>
<dbReference type="PANTHER" id="PTHR31157:SF1">
    <property type="entry name" value="SCP DOMAIN-CONTAINING PROTEIN"/>
    <property type="match status" value="1"/>
</dbReference>
<dbReference type="CDD" id="cd05379">
    <property type="entry name" value="CAP_bacterial"/>
    <property type="match status" value="1"/>
</dbReference>
<proteinExistence type="predicted"/>
<dbReference type="RefSeq" id="WP_203676691.1">
    <property type="nucleotide sequence ID" value="NZ_BOMW01000006.1"/>
</dbReference>
<evidence type="ECO:0000256" key="1">
    <source>
        <dbReference type="SAM" id="SignalP"/>
    </source>
</evidence>
<evidence type="ECO:0000313" key="4">
    <source>
        <dbReference type="Proteomes" id="UP000629619"/>
    </source>
</evidence>
<dbReference type="SMART" id="SM00198">
    <property type="entry name" value="SCP"/>
    <property type="match status" value="1"/>
</dbReference>
<dbReference type="AlphaFoldDB" id="A0A919K8H8"/>
<dbReference type="EMBL" id="BOMW01000006">
    <property type="protein sequence ID" value="GIF02946.1"/>
    <property type="molecule type" value="Genomic_DNA"/>
</dbReference>
<feature type="domain" description="SCP" evidence="2">
    <location>
        <begin position="38"/>
        <end position="156"/>
    </location>
</feature>
<comment type="caution">
    <text evidence="3">The sequence shown here is derived from an EMBL/GenBank/DDBJ whole genome shotgun (WGS) entry which is preliminary data.</text>
</comment>
<dbReference type="Gene3D" id="3.40.33.10">
    <property type="entry name" value="CAP"/>
    <property type="match status" value="1"/>
</dbReference>
<dbReference type="PANTHER" id="PTHR31157">
    <property type="entry name" value="SCP DOMAIN-CONTAINING PROTEIN"/>
    <property type="match status" value="1"/>
</dbReference>
<dbReference type="Proteomes" id="UP000629619">
    <property type="component" value="Unassembled WGS sequence"/>
</dbReference>
<organism evidence="3 4">
    <name type="scientific">Actinoplanes siamensis</name>
    <dbReference type="NCBI Taxonomy" id="1223317"/>
    <lineage>
        <taxon>Bacteria</taxon>
        <taxon>Bacillati</taxon>
        <taxon>Actinomycetota</taxon>
        <taxon>Actinomycetes</taxon>
        <taxon>Micromonosporales</taxon>
        <taxon>Micromonosporaceae</taxon>
        <taxon>Actinoplanes</taxon>
    </lineage>
</organism>
<dbReference type="SUPFAM" id="SSF55797">
    <property type="entry name" value="PR-1-like"/>
    <property type="match status" value="1"/>
</dbReference>
<dbReference type="InterPro" id="IPR035940">
    <property type="entry name" value="CAP_sf"/>
</dbReference>
<accession>A0A919K8H8</accession>
<dbReference type="Pfam" id="PF00188">
    <property type="entry name" value="CAP"/>
    <property type="match status" value="1"/>
</dbReference>
<keyword evidence="1" id="KW-0732">Signal</keyword>